<evidence type="ECO:0008006" key="3">
    <source>
        <dbReference type="Google" id="ProtNLM"/>
    </source>
</evidence>
<dbReference type="Proteomes" id="UP001597135">
    <property type="component" value="Unassembled WGS sequence"/>
</dbReference>
<proteinExistence type="predicted"/>
<sequence>MARLVAEHPESGARFFGPVRLLAIEGHTYIYEYRADRAEVNVLDLMMPGQN</sequence>
<accession>A0ABW3ZKX2</accession>
<organism evidence="1 2">
    <name type="scientific">Litorisediminicola beolgyonensis</name>
    <dbReference type="NCBI Taxonomy" id="1173614"/>
    <lineage>
        <taxon>Bacteria</taxon>
        <taxon>Pseudomonadati</taxon>
        <taxon>Pseudomonadota</taxon>
        <taxon>Alphaproteobacteria</taxon>
        <taxon>Rhodobacterales</taxon>
        <taxon>Paracoccaceae</taxon>
        <taxon>Litorisediminicola</taxon>
    </lineage>
</organism>
<name>A0ABW3ZKX2_9RHOB</name>
<keyword evidence="2" id="KW-1185">Reference proteome</keyword>
<dbReference type="EMBL" id="JBHTMU010000029">
    <property type="protein sequence ID" value="MFD1343704.1"/>
    <property type="molecule type" value="Genomic_DNA"/>
</dbReference>
<reference evidence="2" key="1">
    <citation type="journal article" date="2019" name="Int. J. Syst. Evol. Microbiol.">
        <title>The Global Catalogue of Microorganisms (GCM) 10K type strain sequencing project: providing services to taxonomists for standard genome sequencing and annotation.</title>
        <authorList>
            <consortium name="The Broad Institute Genomics Platform"/>
            <consortium name="The Broad Institute Genome Sequencing Center for Infectious Disease"/>
            <person name="Wu L."/>
            <person name="Ma J."/>
        </authorList>
    </citation>
    <scope>NUCLEOTIDE SEQUENCE [LARGE SCALE GENOMIC DNA]</scope>
    <source>
        <strain evidence="2">CCUG 62953</strain>
    </source>
</reference>
<gene>
    <name evidence="1" type="ORF">ACFQ4E_14850</name>
</gene>
<evidence type="ECO:0000313" key="1">
    <source>
        <dbReference type="EMBL" id="MFD1343704.1"/>
    </source>
</evidence>
<comment type="caution">
    <text evidence="1">The sequence shown here is derived from an EMBL/GenBank/DDBJ whole genome shotgun (WGS) entry which is preliminary data.</text>
</comment>
<evidence type="ECO:0000313" key="2">
    <source>
        <dbReference type="Proteomes" id="UP001597135"/>
    </source>
</evidence>
<protein>
    <recommendedName>
        <fullName evidence="3">PepSY domain-containing protein</fullName>
    </recommendedName>
</protein>